<comment type="caution">
    <text evidence="1">The sequence shown here is derived from an EMBL/GenBank/DDBJ whole genome shotgun (WGS) entry which is preliminary data.</text>
</comment>
<keyword evidence="2" id="KW-1185">Reference proteome</keyword>
<evidence type="ECO:0000313" key="1">
    <source>
        <dbReference type="EMBL" id="NKC30985.1"/>
    </source>
</evidence>
<protein>
    <submittedName>
        <fullName evidence="1">Uncharacterized protein</fullName>
    </submittedName>
</protein>
<organism evidence="1 2">
    <name type="scientific">Falsiroseomonas selenitidurans</name>
    <dbReference type="NCBI Taxonomy" id="2716335"/>
    <lineage>
        <taxon>Bacteria</taxon>
        <taxon>Pseudomonadati</taxon>
        <taxon>Pseudomonadota</taxon>
        <taxon>Alphaproteobacteria</taxon>
        <taxon>Acetobacterales</taxon>
        <taxon>Roseomonadaceae</taxon>
        <taxon>Falsiroseomonas</taxon>
    </lineage>
</organism>
<accession>A0ABX1E7U4</accession>
<evidence type="ECO:0000313" key="2">
    <source>
        <dbReference type="Proteomes" id="UP000787635"/>
    </source>
</evidence>
<proteinExistence type="predicted"/>
<dbReference type="Proteomes" id="UP000787635">
    <property type="component" value="Unassembled WGS sequence"/>
</dbReference>
<dbReference type="RefSeq" id="WP_168029432.1">
    <property type="nucleotide sequence ID" value="NZ_JAAVNE010000011.1"/>
</dbReference>
<sequence length="154" mass="17421">MYVLAPGVKQDPVRRWALPDRVFFAAGACHILCFAFLRRWPQAGAAPLWFRPAPGFTGNHIVAAAPGWVFDYHGYSRPAAFRAHMWAKAQRWWPGWSAEEIALPPQVLVSEAESKTYRGLWLREPEQFLHDALPRAEAFLDRFPPPPSAGFSPP</sequence>
<name>A0ABX1E7U4_9PROT</name>
<gene>
    <name evidence="1" type="ORF">HEQ75_08925</name>
</gene>
<dbReference type="EMBL" id="JAAVNE010000011">
    <property type="protein sequence ID" value="NKC30985.1"/>
    <property type="molecule type" value="Genomic_DNA"/>
</dbReference>
<reference evidence="1 2" key="1">
    <citation type="submission" date="2020-03" db="EMBL/GenBank/DDBJ databases">
        <title>Roseomonas selenitidurans sp. nov. isolated from urban soil.</title>
        <authorList>
            <person name="Liu H."/>
        </authorList>
    </citation>
    <scope>NUCLEOTIDE SEQUENCE [LARGE SCALE GENOMIC DNA]</scope>
    <source>
        <strain evidence="1 2">BU-1</strain>
    </source>
</reference>